<name>A0AAD9Y6N0_COLKA</name>
<comment type="catalytic activity">
    <reaction evidence="1">
        <text>Random endo-hydrolysis of N-acetyl-beta-D-glucosaminide (1-&gt;4)-beta-linkages in chitin and chitodextrins.</text>
        <dbReference type="EC" id="3.2.1.14"/>
    </reaction>
</comment>
<keyword evidence="12" id="KW-1015">Disulfide bond</keyword>
<organism evidence="17 18">
    <name type="scientific">Colletotrichum kahawae</name>
    <name type="common">Coffee berry disease fungus</name>
    <dbReference type="NCBI Taxonomy" id="34407"/>
    <lineage>
        <taxon>Eukaryota</taxon>
        <taxon>Fungi</taxon>
        <taxon>Dikarya</taxon>
        <taxon>Ascomycota</taxon>
        <taxon>Pezizomycotina</taxon>
        <taxon>Sordariomycetes</taxon>
        <taxon>Hypocreomycetidae</taxon>
        <taxon>Glomerellales</taxon>
        <taxon>Glomerellaceae</taxon>
        <taxon>Colletotrichum</taxon>
        <taxon>Colletotrichum gloeosporioides species complex</taxon>
    </lineage>
</organism>
<comment type="caution">
    <text evidence="12">Lacks conserved residue(s) required for the propagation of feature annotation.</text>
</comment>
<dbReference type="GO" id="GO:0008843">
    <property type="term" value="F:endochitinase activity"/>
    <property type="evidence" value="ECO:0007669"/>
    <property type="project" value="UniProtKB-EC"/>
</dbReference>
<evidence type="ECO:0000259" key="15">
    <source>
        <dbReference type="PROSITE" id="PS50941"/>
    </source>
</evidence>
<dbReference type="AlphaFoldDB" id="A0AAD9Y6N0"/>
<evidence type="ECO:0000256" key="6">
    <source>
        <dbReference type="ARBA" id="ARBA00022669"/>
    </source>
</evidence>
<comment type="caution">
    <text evidence="17">The sequence shown here is derived from an EMBL/GenBank/DDBJ whole genome shotgun (WGS) entry which is preliminary data.</text>
</comment>
<dbReference type="PROSITE" id="PS00026">
    <property type="entry name" value="CHIT_BIND_I_1"/>
    <property type="match status" value="1"/>
</dbReference>
<evidence type="ECO:0000256" key="1">
    <source>
        <dbReference type="ARBA" id="ARBA00000822"/>
    </source>
</evidence>
<feature type="compositionally biased region" description="Basic and acidic residues" evidence="14">
    <location>
        <begin position="704"/>
        <end position="714"/>
    </location>
</feature>
<dbReference type="EC" id="3.2.1.14" evidence="4"/>
<accession>A0AAD9Y6N0</accession>
<dbReference type="GO" id="GO:0006032">
    <property type="term" value="P:chitin catabolic process"/>
    <property type="evidence" value="ECO:0007669"/>
    <property type="project" value="UniProtKB-KW"/>
</dbReference>
<feature type="disulfide bond" evidence="12">
    <location>
        <begin position="42"/>
        <end position="56"/>
    </location>
</feature>
<feature type="domain" description="Chitin-binding type-1" evidence="15">
    <location>
        <begin position="19"/>
        <end position="89"/>
    </location>
</feature>
<evidence type="ECO:0000313" key="18">
    <source>
        <dbReference type="Proteomes" id="UP001281614"/>
    </source>
</evidence>
<dbReference type="Gene3D" id="3.20.20.80">
    <property type="entry name" value="Glycosidases"/>
    <property type="match status" value="2"/>
</dbReference>
<keyword evidence="10 13" id="KW-0326">Glycosidase</keyword>
<dbReference type="PROSITE" id="PS51910">
    <property type="entry name" value="GH18_2"/>
    <property type="match status" value="1"/>
</dbReference>
<feature type="compositionally biased region" description="Polar residues" evidence="14">
    <location>
        <begin position="749"/>
        <end position="760"/>
    </location>
</feature>
<dbReference type="SUPFAM" id="SSF54556">
    <property type="entry name" value="Chitinase insertion domain"/>
    <property type="match status" value="1"/>
</dbReference>
<evidence type="ECO:0000256" key="11">
    <source>
        <dbReference type="ARBA" id="ARBA00023326"/>
    </source>
</evidence>
<comment type="similarity">
    <text evidence="3">Belongs to the glycosyl hydrolase 18 family. Chitinase class V subfamily.</text>
</comment>
<dbReference type="Gene3D" id="3.30.60.10">
    <property type="entry name" value="Endochitinase-like"/>
    <property type="match status" value="1"/>
</dbReference>
<feature type="disulfide bond" evidence="12">
    <location>
        <begin position="37"/>
        <end position="49"/>
    </location>
</feature>
<keyword evidence="6 12" id="KW-0147">Chitin-binding</keyword>
<dbReference type="PROSITE" id="PS50941">
    <property type="entry name" value="CHIT_BIND_I_2"/>
    <property type="match status" value="1"/>
</dbReference>
<comment type="subcellular location">
    <subcellularLocation>
        <location evidence="2">Secreted</location>
    </subcellularLocation>
</comment>
<dbReference type="InterPro" id="IPR011583">
    <property type="entry name" value="Chitinase_II/V-like_cat"/>
</dbReference>
<dbReference type="Pfam" id="PF00704">
    <property type="entry name" value="Glyco_hydro_18"/>
    <property type="match status" value="1"/>
</dbReference>
<evidence type="ECO:0000256" key="4">
    <source>
        <dbReference type="ARBA" id="ARBA00012729"/>
    </source>
</evidence>
<proteinExistence type="inferred from homology"/>
<dbReference type="SMART" id="SM00636">
    <property type="entry name" value="Glyco_18"/>
    <property type="match status" value="1"/>
</dbReference>
<evidence type="ECO:0000256" key="5">
    <source>
        <dbReference type="ARBA" id="ARBA00022525"/>
    </source>
</evidence>
<protein>
    <recommendedName>
        <fullName evidence="4">chitinase</fullName>
        <ecNumber evidence="4">3.2.1.14</ecNumber>
    </recommendedName>
</protein>
<dbReference type="PROSITE" id="PS01095">
    <property type="entry name" value="GH18_1"/>
    <property type="match status" value="1"/>
</dbReference>
<dbReference type="PANTHER" id="PTHR11177:SF333">
    <property type="entry name" value="CHITINASE"/>
    <property type="match status" value="1"/>
</dbReference>
<dbReference type="Pfam" id="PF00187">
    <property type="entry name" value="Chitin_bind_1"/>
    <property type="match status" value="1"/>
</dbReference>
<reference evidence="17" key="1">
    <citation type="submission" date="2023-02" db="EMBL/GenBank/DDBJ databases">
        <title>Colletotrichum kahawae CIFC_Que2 genome sequencing and assembly.</title>
        <authorList>
            <person name="Baroncelli R."/>
        </authorList>
    </citation>
    <scope>NUCLEOTIDE SEQUENCE</scope>
    <source>
        <strain evidence="17">CIFC_Que2</strain>
    </source>
</reference>
<dbReference type="InterPro" id="IPR050314">
    <property type="entry name" value="Glycosyl_Hydrlase_18"/>
</dbReference>
<evidence type="ECO:0000256" key="10">
    <source>
        <dbReference type="ARBA" id="ARBA00023295"/>
    </source>
</evidence>
<evidence type="ECO:0000256" key="7">
    <source>
        <dbReference type="ARBA" id="ARBA00022801"/>
    </source>
</evidence>
<dbReference type="InterPro" id="IPR001223">
    <property type="entry name" value="Glyco_hydro18_cat"/>
</dbReference>
<evidence type="ECO:0000256" key="3">
    <source>
        <dbReference type="ARBA" id="ARBA00008682"/>
    </source>
</evidence>
<evidence type="ECO:0000256" key="9">
    <source>
        <dbReference type="ARBA" id="ARBA00023277"/>
    </source>
</evidence>
<keyword evidence="7 13" id="KW-0378">Hydrolase</keyword>
<dbReference type="PANTHER" id="PTHR11177">
    <property type="entry name" value="CHITINASE"/>
    <property type="match status" value="1"/>
</dbReference>
<evidence type="ECO:0000256" key="8">
    <source>
        <dbReference type="ARBA" id="ARBA00023024"/>
    </source>
</evidence>
<dbReference type="GO" id="GO:0008061">
    <property type="term" value="F:chitin binding"/>
    <property type="evidence" value="ECO:0007669"/>
    <property type="project" value="UniProtKB-UniRule"/>
</dbReference>
<feature type="region of interest" description="Disordered" evidence="14">
    <location>
        <begin position="694"/>
        <end position="760"/>
    </location>
</feature>
<dbReference type="SMART" id="SM00270">
    <property type="entry name" value="ChtBD1"/>
    <property type="match status" value="1"/>
</dbReference>
<keyword evidence="18" id="KW-1185">Reference proteome</keyword>
<evidence type="ECO:0000259" key="16">
    <source>
        <dbReference type="PROSITE" id="PS51910"/>
    </source>
</evidence>
<keyword evidence="9" id="KW-0119">Carbohydrate metabolism</keyword>
<evidence type="ECO:0000256" key="12">
    <source>
        <dbReference type="PROSITE-ProRule" id="PRU00261"/>
    </source>
</evidence>
<evidence type="ECO:0000256" key="2">
    <source>
        <dbReference type="ARBA" id="ARBA00004613"/>
    </source>
</evidence>
<dbReference type="SUPFAM" id="SSF57016">
    <property type="entry name" value="Plant lectins/antimicrobial peptides"/>
    <property type="match status" value="1"/>
</dbReference>
<evidence type="ECO:0000313" key="17">
    <source>
        <dbReference type="EMBL" id="KAK2739878.1"/>
    </source>
</evidence>
<feature type="domain" description="GH18" evidence="16">
    <location>
        <begin position="72"/>
        <end position="410"/>
    </location>
</feature>
<dbReference type="Proteomes" id="UP001281614">
    <property type="component" value="Unassembled WGS sequence"/>
</dbReference>
<keyword evidence="11" id="KW-0624">Polysaccharide degradation</keyword>
<keyword evidence="8" id="KW-0146">Chitin degradation</keyword>
<dbReference type="EMBL" id="VYYT01000358">
    <property type="protein sequence ID" value="KAK2739878.1"/>
    <property type="molecule type" value="Genomic_DNA"/>
</dbReference>
<evidence type="ECO:0000256" key="14">
    <source>
        <dbReference type="SAM" id="MobiDB-lite"/>
    </source>
</evidence>
<feature type="compositionally biased region" description="Basic residues" evidence="14">
    <location>
        <begin position="732"/>
        <end position="743"/>
    </location>
</feature>
<dbReference type="SUPFAM" id="SSF51445">
    <property type="entry name" value="(Trans)glycosidases"/>
    <property type="match status" value="1"/>
</dbReference>
<gene>
    <name evidence="17" type="ORF">CKAH01_18632</name>
</gene>
<dbReference type="InterPro" id="IPR018371">
    <property type="entry name" value="Chitin-binding_1_CS"/>
</dbReference>
<dbReference type="GO" id="GO:0000272">
    <property type="term" value="P:polysaccharide catabolic process"/>
    <property type="evidence" value="ECO:0007669"/>
    <property type="project" value="UniProtKB-KW"/>
</dbReference>
<dbReference type="Gene3D" id="3.10.50.10">
    <property type="match status" value="1"/>
</dbReference>
<dbReference type="InterPro" id="IPR017853">
    <property type="entry name" value="GH"/>
</dbReference>
<dbReference type="CDD" id="cd00035">
    <property type="entry name" value="ChtBD1"/>
    <property type="match status" value="1"/>
</dbReference>
<evidence type="ECO:0000256" key="13">
    <source>
        <dbReference type="RuleBase" id="RU000489"/>
    </source>
</evidence>
<dbReference type="InterPro" id="IPR001579">
    <property type="entry name" value="Glyco_hydro_18_chit_AS"/>
</dbReference>
<dbReference type="InterPro" id="IPR001002">
    <property type="entry name" value="Chitin-bd_1"/>
</dbReference>
<dbReference type="GO" id="GO:0005576">
    <property type="term" value="C:extracellular region"/>
    <property type="evidence" value="ECO:0007669"/>
    <property type="project" value="UniProtKB-SubCell"/>
</dbReference>
<sequence length="1203" mass="134989">MAKISDCNKDVCLNNCDRLAECDPGGFGKEYVEKTKCPLNVCCSKHGFCGSTEEFCGNKKVTPRTCSDHVLERVVGYYEGWATRRPCNAFMPEQIPIGVYTHINFAFATIDPVTFEVRPASSADTKLYKRVASLKQRDPDLKVLIAIGGWTFNDPGPTATTFSDIARSESAQKAFFKSLISMMSTYDFDGVDLDWEYPVAEDRSGREEDFENFPKFLANLKKALKSTGGRNEGICSTLTFMSYDLHGTWDKTNKWVGPYLNAHTNLTEIEEAMNLLWRNDIDPNKIVLGTGFYGRAFTATSPNCLSPGCTYESGAPRQPCSNEISVMLQSEIVDVMKRTGNKPVLDKEAAVKILTFDSNQWVAYDDEDTFQMKADFARKYCMSGIMVWAISGDVSDGTYSKAIRKAAARKFTSIPAEFWEKEDDGLLTTVTKHPQCKWTNCGESCPSNWIRMTRNDKEARKNEYMVDGSYCSEGVHELCCPPGGDTPTCGWYQHNNGKCNPTCPVGTLEVGSLKKHCNNGKYQAACCTTGGKSMDLYNQCSWTEAPMCMNGQCSGSAKEVARSPTGSGTAVCNVEEWTRESVKIQERKYCCIQETNKMWDGCAWYDNLGPGKDDEYYCRSGCPSDRVRVAMDGNWNQDGKLLCQRGARAKCCIPNHSTITKRESSQDEVLRDALESFLESPVCSENGVGFRLLPGDAMLGRNTSEPKPRTESKAKRSLSHVQAHSSGSGSRPNHHHPHPHSGSHRGADTSRSSLQSRQESWGNYQQDEIKKLVYTLLLGTATLNQKEIWDALVPKRYSNLKWDNLEDWIVDEEAIIHYGYDQLAFQITCHMGYFNDQVGGKVEHGCQCDTDACCPGGGDWCALEEADVEMDEALSAFAGDDDEFSLMARPRPGEKRSYTITFPDGTTIEIESEPYYPASHSFWHANHPIWNNVHLYPQSDCLDVNPRIVRYQKGRPGVHLEHIIEMNTISRFFTHALAGTLPSGRPMRSGRISDSLVRRTLQGRYSTMPPQMPGGGNSDNPIQRIFNAIGSQANNQHMVITSGGLNMAKSAFWTQDTRGYKFGTTWMHTDNMNRAMQSIRAYETFVEHLRNPIIAINYLADPTIWGYLLTMVNDVANELRLLQDFHRAQTGISDDLVGAWHEFIRDLLQTTVDTARDWVQGWVITARNEYRDENGEDVINLLAMLSTLLRYAFELELPLHQLP</sequence>
<dbReference type="InterPro" id="IPR036861">
    <property type="entry name" value="Endochitinase-like_sf"/>
</dbReference>
<keyword evidence="5" id="KW-0964">Secreted</keyword>
<dbReference type="InterPro" id="IPR029070">
    <property type="entry name" value="Chitinase_insertion_sf"/>
</dbReference>